<dbReference type="InterPro" id="IPR043502">
    <property type="entry name" value="DNA/RNA_pol_sf"/>
</dbReference>
<dbReference type="InterPro" id="IPR001584">
    <property type="entry name" value="Integrase_cat-core"/>
</dbReference>
<dbReference type="InterPro" id="IPR043128">
    <property type="entry name" value="Rev_trsase/Diguanyl_cyclase"/>
</dbReference>
<feature type="region of interest" description="Disordered" evidence="1">
    <location>
        <begin position="47"/>
        <end position="83"/>
    </location>
</feature>
<feature type="domain" description="Integrase catalytic" evidence="2">
    <location>
        <begin position="340"/>
        <end position="513"/>
    </location>
</feature>
<dbReference type="AlphaFoldDB" id="A5AUR5"/>
<dbReference type="SUPFAM" id="SSF56672">
    <property type="entry name" value="DNA/RNA polymerases"/>
    <property type="match status" value="1"/>
</dbReference>
<accession>A5AUR5</accession>
<sequence>MCIQGMHWGLLYILQGIRSRTFEELATQVHDMELGIANHGVKKEPIIDHRMERNDRKRGDKTSKKPNQELMMVKKAGPTQENERHRFTLKELEEKKYPFPNSNVLNMLEDLLLKKVIELPKCKHPEEMSCVDDPNYYHYHRIISHPVEKCFILKELIMKLVRQGRIHLDLDKVIESNHAAITFRSFDPVRIHVPPKALGACISSIQLFDWMEAPITRASSFTKLGHCNQVERATYQCVMRRIFDDMLHKNVECYIDNLVVKSRKREDHLQDLRMVFDRMKLVIMPLKELRGPKLHFQIKRMGHYWPTMVKECMEYAKKCQSCQFHSNFIHQPLEPLHPTIASWPFDAWGLDVVRPITPKPIGEHAYILAAIDYFSKWAEVVPLKEVKKKTTVNFIQSNIIYRYGVPRYIITDNGKPFYNKLMNSLYESRSKYARREARRKEKQSEENRGKLAAVFMHTFGALSEFHFLHSIYHFKAQEVKNPMLQTVCDSELKRRSYSHCKQITPKCCEISLLLREFRSLFVQCYGIPPEATRYMPQAGTLRTSRWKPISQPCEFNLLLRKYFAALLSVCEISQTPFSPAKCQPNSEDFSTEDERLSFLSLGVRKAGRHPLVISCELEKGSPRLKISLNGAPAGHESAETPIGHESNGAVAGDRTPNQMVPLPLPLLGTNQMAPLPGIEPRIKWCHCHCHC</sequence>
<gene>
    <name evidence="3" type="ORF">VITISV_015273</name>
</gene>
<evidence type="ECO:0000256" key="1">
    <source>
        <dbReference type="SAM" id="MobiDB-lite"/>
    </source>
</evidence>
<dbReference type="EMBL" id="AM436354">
    <property type="protein sequence ID" value="CAN64932.1"/>
    <property type="molecule type" value="Genomic_DNA"/>
</dbReference>
<protein>
    <recommendedName>
        <fullName evidence="2">Integrase catalytic domain-containing protein</fullName>
    </recommendedName>
</protein>
<organism evidence="3">
    <name type="scientific">Vitis vinifera</name>
    <name type="common">Grape</name>
    <dbReference type="NCBI Taxonomy" id="29760"/>
    <lineage>
        <taxon>Eukaryota</taxon>
        <taxon>Viridiplantae</taxon>
        <taxon>Streptophyta</taxon>
        <taxon>Embryophyta</taxon>
        <taxon>Tracheophyta</taxon>
        <taxon>Spermatophyta</taxon>
        <taxon>Magnoliopsida</taxon>
        <taxon>eudicotyledons</taxon>
        <taxon>Gunneridae</taxon>
        <taxon>Pentapetalae</taxon>
        <taxon>rosids</taxon>
        <taxon>Vitales</taxon>
        <taxon>Vitaceae</taxon>
        <taxon>Viteae</taxon>
        <taxon>Vitis</taxon>
    </lineage>
</organism>
<dbReference type="InterPro" id="IPR052160">
    <property type="entry name" value="Gypsy_RT_Integrase-like"/>
</dbReference>
<evidence type="ECO:0000313" key="3">
    <source>
        <dbReference type="EMBL" id="CAN64932.1"/>
    </source>
</evidence>
<dbReference type="Gene3D" id="3.30.420.10">
    <property type="entry name" value="Ribonuclease H-like superfamily/Ribonuclease H"/>
    <property type="match status" value="1"/>
</dbReference>
<dbReference type="GO" id="GO:0015074">
    <property type="term" value="P:DNA integration"/>
    <property type="evidence" value="ECO:0007669"/>
    <property type="project" value="InterPro"/>
</dbReference>
<reference evidence="3" key="1">
    <citation type="journal article" date="2007" name="PLoS ONE">
        <title>The first genome sequence of an elite grapevine cultivar (Pinot noir Vitis vinifera L.): coping with a highly heterozygous genome.</title>
        <authorList>
            <person name="Velasco R."/>
            <person name="Zharkikh A."/>
            <person name="Troggio M."/>
            <person name="Cartwright D.A."/>
            <person name="Cestaro A."/>
            <person name="Pruss D."/>
            <person name="Pindo M."/>
            <person name="FitzGerald L.M."/>
            <person name="Vezzulli S."/>
            <person name="Reid J."/>
            <person name="Malacarne G."/>
            <person name="Iliev D."/>
            <person name="Coppola G."/>
            <person name="Wardell B."/>
            <person name="Micheletti D."/>
            <person name="Macalma T."/>
            <person name="Facci M."/>
            <person name="Mitchell J.T."/>
            <person name="Perazzolli M."/>
            <person name="Eldredge G."/>
            <person name="Gatto P."/>
            <person name="Oyzerski R."/>
            <person name="Moretto M."/>
            <person name="Gutin N."/>
            <person name="Stefanini M."/>
            <person name="Chen Y."/>
            <person name="Segala C."/>
            <person name="Davenport C."/>
            <person name="Dematte L."/>
            <person name="Mraz A."/>
            <person name="Battilana J."/>
            <person name="Stormo K."/>
            <person name="Costa F."/>
            <person name="Tao Q."/>
            <person name="Si-Ammour A."/>
            <person name="Harkins T."/>
            <person name="Lackey A."/>
            <person name="Perbost C."/>
            <person name="Taillon B."/>
            <person name="Stella A."/>
            <person name="Solovyev V."/>
            <person name="Fawcett J.A."/>
            <person name="Sterck L."/>
            <person name="Vandepoele K."/>
            <person name="Grando S.M."/>
            <person name="Toppo S."/>
            <person name="Moser C."/>
            <person name="Lanchbury J."/>
            <person name="Bogden R."/>
            <person name="Skolnick M."/>
            <person name="Sgaramella V."/>
            <person name="Bhatnagar S.K."/>
            <person name="Fontana P."/>
            <person name="Gutin A."/>
            <person name="Van de Peer Y."/>
            <person name="Salamini F."/>
            <person name="Viola R."/>
        </authorList>
    </citation>
    <scope>NUCLEOTIDE SEQUENCE</scope>
</reference>
<dbReference type="GO" id="GO:0003676">
    <property type="term" value="F:nucleic acid binding"/>
    <property type="evidence" value="ECO:0007669"/>
    <property type="project" value="InterPro"/>
</dbReference>
<dbReference type="Gene3D" id="3.30.70.270">
    <property type="match status" value="1"/>
</dbReference>
<evidence type="ECO:0000259" key="2">
    <source>
        <dbReference type="PROSITE" id="PS50994"/>
    </source>
</evidence>
<proteinExistence type="predicted"/>
<feature type="compositionally biased region" description="Basic and acidic residues" evidence="1">
    <location>
        <begin position="47"/>
        <end position="67"/>
    </location>
</feature>
<dbReference type="PANTHER" id="PTHR47266">
    <property type="entry name" value="ENDONUCLEASE-RELATED"/>
    <property type="match status" value="1"/>
</dbReference>
<dbReference type="InterPro" id="IPR036397">
    <property type="entry name" value="RNaseH_sf"/>
</dbReference>
<dbReference type="InterPro" id="IPR012337">
    <property type="entry name" value="RNaseH-like_sf"/>
</dbReference>
<name>A5AUR5_VITVI</name>
<dbReference type="SUPFAM" id="SSF53098">
    <property type="entry name" value="Ribonuclease H-like"/>
    <property type="match status" value="1"/>
</dbReference>
<dbReference type="PROSITE" id="PS50994">
    <property type="entry name" value="INTEGRASE"/>
    <property type="match status" value="1"/>
</dbReference>